<dbReference type="AlphaFoldDB" id="A0A0G9MWD6"/>
<evidence type="ECO:0000256" key="1">
    <source>
        <dbReference type="ARBA" id="ARBA00005187"/>
    </source>
</evidence>
<evidence type="ECO:0000259" key="5">
    <source>
        <dbReference type="Pfam" id="PF13537"/>
    </source>
</evidence>
<evidence type="ECO:0000259" key="4">
    <source>
        <dbReference type="Pfam" id="PF00733"/>
    </source>
</evidence>
<protein>
    <recommendedName>
        <fullName evidence="2">asparagine synthase (glutamine-hydrolyzing)</fullName>
        <ecNumber evidence="2">6.3.5.4</ecNumber>
    </recommendedName>
</protein>
<dbReference type="PATRIC" id="fig|1581420.6.peg.185"/>
<evidence type="ECO:0000256" key="2">
    <source>
        <dbReference type="ARBA" id="ARBA00012737"/>
    </source>
</evidence>
<proteinExistence type="predicted"/>
<dbReference type="GO" id="GO:0004066">
    <property type="term" value="F:asparagine synthase (glutamine-hydrolyzing) activity"/>
    <property type="evidence" value="ECO:0007669"/>
    <property type="project" value="UniProtKB-EC"/>
</dbReference>
<feature type="domain" description="Asparagine synthetase" evidence="4">
    <location>
        <begin position="244"/>
        <end position="623"/>
    </location>
</feature>
<name>A0A0G9MWD6_9SPHN</name>
<gene>
    <name evidence="6" type="ORF">AAW00_00930</name>
</gene>
<dbReference type="Proteomes" id="UP000053464">
    <property type="component" value="Unassembled WGS sequence"/>
</dbReference>
<dbReference type="PANTHER" id="PTHR43284:SF1">
    <property type="entry name" value="ASPARAGINE SYNTHETASE"/>
    <property type="match status" value="1"/>
</dbReference>
<comment type="catalytic activity">
    <reaction evidence="3">
        <text>L-aspartate + L-glutamine + ATP + H2O = L-asparagine + L-glutamate + AMP + diphosphate + H(+)</text>
        <dbReference type="Rhea" id="RHEA:12228"/>
        <dbReference type="ChEBI" id="CHEBI:15377"/>
        <dbReference type="ChEBI" id="CHEBI:15378"/>
        <dbReference type="ChEBI" id="CHEBI:29985"/>
        <dbReference type="ChEBI" id="CHEBI:29991"/>
        <dbReference type="ChEBI" id="CHEBI:30616"/>
        <dbReference type="ChEBI" id="CHEBI:33019"/>
        <dbReference type="ChEBI" id="CHEBI:58048"/>
        <dbReference type="ChEBI" id="CHEBI:58359"/>
        <dbReference type="ChEBI" id="CHEBI:456215"/>
        <dbReference type="EC" id="6.3.5.4"/>
    </reaction>
</comment>
<dbReference type="SUPFAM" id="SSF52402">
    <property type="entry name" value="Adenine nucleotide alpha hydrolases-like"/>
    <property type="match status" value="1"/>
</dbReference>
<dbReference type="Pfam" id="PF00733">
    <property type="entry name" value="Asn_synthase"/>
    <property type="match status" value="1"/>
</dbReference>
<dbReference type="InterPro" id="IPR017932">
    <property type="entry name" value="GATase_2_dom"/>
</dbReference>
<keyword evidence="7" id="KW-1185">Reference proteome</keyword>
<evidence type="ECO:0000313" key="6">
    <source>
        <dbReference type="EMBL" id="KLE35087.1"/>
    </source>
</evidence>
<dbReference type="Gene3D" id="3.40.50.620">
    <property type="entry name" value="HUPs"/>
    <property type="match status" value="2"/>
</dbReference>
<dbReference type="STRING" id="1581420.AAW00_00930"/>
<dbReference type="PANTHER" id="PTHR43284">
    <property type="entry name" value="ASPARAGINE SYNTHETASE (GLUTAMINE-HYDROLYZING)"/>
    <property type="match status" value="1"/>
</dbReference>
<dbReference type="Pfam" id="PF13537">
    <property type="entry name" value="GATase_7"/>
    <property type="match status" value="1"/>
</dbReference>
<dbReference type="EMBL" id="LBHB01000001">
    <property type="protein sequence ID" value="KLE35087.1"/>
    <property type="molecule type" value="Genomic_DNA"/>
</dbReference>
<dbReference type="GO" id="GO:0006529">
    <property type="term" value="P:asparagine biosynthetic process"/>
    <property type="evidence" value="ECO:0007669"/>
    <property type="project" value="InterPro"/>
</dbReference>
<organism evidence="6 7">
    <name type="scientific">Aurantiacibacter luteus</name>
    <dbReference type="NCBI Taxonomy" id="1581420"/>
    <lineage>
        <taxon>Bacteria</taxon>
        <taxon>Pseudomonadati</taxon>
        <taxon>Pseudomonadota</taxon>
        <taxon>Alphaproteobacteria</taxon>
        <taxon>Sphingomonadales</taxon>
        <taxon>Erythrobacteraceae</taxon>
        <taxon>Aurantiacibacter</taxon>
    </lineage>
</organism>
<accession>A0A0G9MWD6</accession>
<sequence>MRAAMSAIGAIFQRNGAPVGEEDIARMAGGLALHGPLEQRYRRLGALAGCWTKGTEFTPEDSFDEQPIVAGETAFLFTGRLDYRADLARALGLASEEARAMPDSAMAHAAWQRWGRDGLLRLEGNWAFVVLDAARQELFAAKAALQGPPLVYHESAQLFAIASAPRGLFALPAIPREVDEQRVADVMILNYEDSARTFFKGVRHLRAGHWLEVTREGLRTESYYSFDDLKPVRFARDDEYVEALDALMRDAVEAGMRARVTPATTVSAGLDSSTVSVYALEALGRGVHGFTAPLLGFTHVPGKDWDGRTYGAGRLGDESGPVRALARMYPQFDVTFVDGEGLPIDHGLDDMIRYSEMPPFGWNNLHWGQEIARRTREAGRSVLLGGASGNRTISFTARNVFPKLFKELRWGEMHRGLRQLDWQQGMLKRYYRAVFSPLMPAGVNKAIARLRGDLSHAGYTGFSAINPAYASDMQVAERAREMDWDDSYTTIASPQELRRQMTFNGNREQNALAMLAGQSMNKVDHRDPLGCRRITEFCAAIPDEQYLNEGTDRWLARRLMKDRLPPEIVDLKVRGRQSADWHARFTKDIDRYRDEIERAAEDPEMAHRFDIPRLRRLFDTWPERTPLTANDHPDYLIAMVGLGRVIGMSRYINWANGKNQ</sequence>
<dbReference type="EC" id="6.3.5.4" evidence="2"/>
<evidence type="ECO:0000256" key="3">
    <source>
        <dbReference type="ARBA" id="ARBA00048741"/>
    </source>
</evidence>
<reference evidence="6 7" key="1">
    <citation type="submission" date="2015-04" db="EMBL/GenBank/DDBJ databases">
        <title>The draft genome sequence of Erythrobacter luteus KA37.</title>
        <authorList>
            <person name="Zhuang L."/>
            <person name="Liu Y."/>
            <person name="Shao Z."/>
        </authorList>
    </citation>
    <scope>NUCLEOTIDE SEQUENCE [LARGE SCALE GENOMIC DNA]</scope>
    <source>
        <strain evidence="6 7">KA37</strain>
    </source>
</reference>
<comment type="caution">
    <text evidence="6">The sequence shown here is derived from an EMBL/GenBank/DDBJ whole genome shotgun (WGS) entry which is preliminary data.</text>
</comment>
<dbReference type="InterPro" id="IPR014729">
    <property type="entry name" value="Rossmann-like_a/b/a_fold"/>
</dbReference>
<dbReference type="SUPFAM" id="SSF56235">
    <property type="entry name" value="N-terminal nucleophile aminohydrolases (Ntn hydrolases)"/>
    <property type="match status" value="1"/>
</dbReference>
<dbReference type="InterPro" id="IPR029055">
    <property type="entry name" value="Ntn_hydrolases_N"/>
</dbReference>
<comment type="pathway">
    <text evidence="1">Amino-acid biosynthesis; L-asparagine biosynthesis; L-asparagine from L-aspartate (L-Gln route): step 1/1.</text>
</comment>
<dbReference type="InterPro" id="IPR051786">
    <property type="entry name" value="ASN_synthetase/amidase"/>
</dbReference>
<dbReference type="InterPro" id="IPR001962">
    <property type="entry name" value="Asn_synthase"/>
</dbReference>
<dbReference type="Gene3D" id="3.60.20.10">
    <property type="entry name" value="Glutamine Phosphoribosylpyrophosphate, subunit 1, domain 1"/>
    <property type="match status" value="1"/>
</dbReference>
<feature type="domain" description="Glutamine amidotransferase type-2" evidence="5">
    <location>
        <begin position="64"/>
        <end position="168"/>
    </location>
</feature>
<evidence type="ECO:0000313" key="7">
    <source>
        <dbReference type="Proteomes" id="UP000053464"/>
    </source>
</evidence>